<dbReference type="SUPFAM" id="SSF54928">
    <property type="entry name" value="RNA-binding domain, RBD"/>
    <property type="match status" value="4"/>
</dbReference>
<keyword evidence="6" id="KW-1185">Reference proteome</keyword>
<dbReference type="CDD" id="cd12318">
    <property type="entry name" value="RRM5_RBM19_like"/>
    <property type="match status" value="1"/>
</dbReference>
<keyword evidence="1 2" id="KW-0694">RNA-binding</keyword>
<feature type="region of interest" description="Disordered" evidence="3">
    <location>
        <begin position="160"/>
        <end position="207"/>
    </location>
</feature>
<proteinExistence type="predicted"/>
<protein>
    <recommendedName>
        <fullName evidence="4">RRM domain-containing protein</fullName>
    </recommendedName>
</protein>
<reference evidence="6" key="1">
    <citation type="journal article" date="2018" name="Nat. Microbiol.">
        <title>Leveraging single-cell genomics to expand the fungal tree of life.</title>
        <authorList>
            <person name="Ahrendt S.R."/>
            <person name="Quandt C.A."/>
            <person name="Ciobanu D."/>
            <person name="Clum A."/>
            <person name="Salamov A."/>
            <person name="Andreopoulos B."/>
            <person name="Cheng J.F."/>
            <person name="Woyke T."/>
            <person name="Pelin A."/>
            <person name="Henrissat B."/>
            <person name="Reynolds N.K."/>
            <person name="Benny G.L."/>
            <person name="Smith M.E."/>
            <person name="James T.Y."/>
            <person name="Grigoriev I.V."/>
        </authorList>
    </citation>
    <scope>NUCLEOTIDE SEQUENCE [LARGE SCALE GENOMIC DNA]</scope>
    <source>
        <strain evidence="6">ATCC 52028</strain>
    </source>
</reference>
<feature type="domain" description="RRM" evidence="4">
    <location>
        <begin position="2"/>
        <end position="89"/>
    </location>
</feature>
<dbReference type="AlphaFoldDB" id="A0A4V1IU37"/>
<feature type="compositionally biased region" description="Low complexity" evidence="3">
    <location>
        <begin position="521"/>
        <end position="535"/>
    </location>
</feature>
<feature type="domain" description="RRM" evidence="4">
    <location>
        <begin position="244"/>
        <end position="331"/>
    </location>
</feature>
<evidence type="ECO:0000256" key="2">
    <source>
        <dbReference type="PROSITE-ProRule" id="PRU00176"/>
    </source>
</evidence>
<dbReference type="InterPro" id="IPR034423">
    <property type="entry name" value="RBM19_RRM5"/>
</dbReference>
<name>A0A4V1IU37_9FUNG</name>
<feature type="domain" description="RRM" evidence="4">
    <location>
        <begin position="569"/>
        <end position="659"/>
    </location>
</feature>
<gene>
    <name evidence="5" type="ORF">CXG81DRAFT_14842</name>
</gene>
<dbReference type="InterPro" id="IPR035979">
    <property type="entry name" value="RBD_domain_sf"/>
</dbReference>
<feature type="region of interest" description="Disordered" evidence="3">
    <location>
        <begin position="334"/>
        <end position="358"/>
    </location>
</feature>
<dbReference type="OrthoDB" id="439639at2759"/>
<evidence type="ECO:0000313" key="5">
    <source>
        <dbReference type="EMBL" id="RKO99197.1"/>
    </source>
</evidence>
<dbReference type="GO" id="GO:0003723">
    <property type="term" value="F:RNA binding"/>
    <property type="evidence" value="ECO:0007669"/>
    <property type="project" value="UniProtKB-UniRule"/>
</dbReference>
<dbReference type="Proteomes" id="UP000274922">
    <property type="component" value="Unassembled WGS sequence"/>
</dbReference>
<feature type="domain" description="RRM" evidence="4">
    <location>
        <begin position="667"/>
        <end position="744"/>
    </location>
</feature>
<feature type="compositionally biased region" description="Low complexity" evidence="3">
    <location>
        <begin position="165"/>
        <end position="202"/>
    </location>
</feature>
<evidence type="ECO:0000256" key="3">
    <source>
        <dbReference type="SAM" id="MobiDB-lite"/>
    </source>
</evidence>
<dbReference type="STRING" id="1555241.A0A4V1IU37"/>
<dbReference type="PROSITE" id="PS50102">
    <property type="entry name" value="RRM"/>
    <property type="match status" value="5"/>
</dbReference>
<dbReference type="InterPro" id="IPR012677">
    <property type="entry name" value="Nucleotide-bd_a/b_plait_sf"/>
</dbReference>
<dbReference type="EMBL" id="ML014309">
    <property type="protein sequence ID" value="RKO99197.1"/>
    <property type="molecule type" value="Genomic_DNA"/>
</dbReference>
<dbReference type="SMART" id="SM00360">
    <property type="entry name" value="RRM"/>
    <property type="match status" value="5"/>
</dbReference>
<feature type="region of interest" description="Disordered" evidence="3">
    <location>
        <begin position="521"/>
        <end position="548"/>
    </location>
</feature>
<evidence type="ECO:0000256" key="1">
    <source>
        <dbReference type="ARBA" id="ARBA00022884"/>
    </source>
</evidence>
<feature type="domain" description="RRM" evidence="4">
    <location>
        <begin position="441"/>
        <end position="515"/>
    </location>
</feature>
<organism evidence="5 6">
    <name type="scientific">Caulochytrium protostelioides</name>
    <dbReference type="NCBI Taxonomy" id="1555241"/>
    <lineage>
        <taxon>Eukaryota</taxon>
        <taxon>Fungi</taxon>
        <taxon>Fungi incertae sedis</taxon>
        <taxon>Chytridiomycota</taxon>
        <taxon>Chytridiomycota incertae sedis</taxon>
        <taxon>Chytridiomycetes</taxon>
        <taxon>Caulochytriales</taxon>
        <taxon>Caulochytriaceae</taxon>
        <taxon>Caulochytrium</taxon>
    </lineage>
</organism>
<feature type="compositionally biased region" description="Low complexity" evidence="3">
    <location>
        <begin position="106"/>
        <end position="124"/>
    </location>
</feature>
<dbReference type="Pfam" id="PF00076">
    <property type="entry name" value="RRM_1"/>
    <property type="match status" value="5"/>
</dbReference>
<evidence type="ECO:0000259" key="4">
    <source>
        <dbReference type="PROSITE" id="PS50102"/>
    </source>
</evidence>
<dbReference type="CDD" id="cd12320">
    <property type="entry name" value="RRM6_RBM19_RRM5_MRD1"/>
    <property type="match status" value="1"/>
</dbReference>
<sequence length="779" mass="83309">MSRIVVKGLPKYVTDAELRAHFAAAPAGANSANGGSAITDLCVLRTPTGVSRQMAFIGYRTEADAQAAIQYFHRTYLDASRLTVERAEAERQARRAARGPGGPGLAPGEVDGGPARAAAAAAAAPAPPPAPATSTVSPEEAKQRKAAFMMSIFGDAVPPEAATKLADPPTSSTSLSTPAPATGSTPAPATGSTPAPADPAAPQGDLSDMDYLRSKMVAASAFEDAAAPEASAEERPLDMILDTGRLFVKNIPYTATEDELEALFAPFGKVSEVHLIMDSERAHPGSVRVATRNRGYAFVAYMLPEHAVRAYSTLQGAFFQGRILSLAPAAEKPHAHAVEDEADDPTRKGTSAFKREKEKRDRLNATTATFSWNAFFINHNAAMDAVAAKLNISKRDVLDAAEGGMAVRAALAETDVLNDTRRYLEDHGVNLYPRAAGRSKTTILVKNLPFMTTQLSDLRAKFTAFGDVSRIIFPPATKALAIVEFVLAQDARRAFARLAFSKMGNLPMYLEWAPVDVWEPPSDGAPSSADAGAAATKEASAQDDSVGDAKKEALEALEAAPEAEPEACATLFVSNLSFSTRDNDLHDAFSVIPGLRSARVVMRHAPTKPAKPGAPLPPQQSMGFGFVEFATKEDAVAAMKQLQGTRLQGHALVLKFNMDDDDASPSARLLIKNLPFQASRNELRRLFAAYGAVKSVRVPQQFDGRARGFAFVEYMTKREAGAARKTLSETHFYGRRMVIEFAKEGESVEAVRERTKRAYVADGDASRNKRTKVVLGGES</sequence>
<dbReference type="InterPro" id="IPR000504">
    <property type="entry name" value="RRM_dom"/>
</dbReference>
<accession>A0A4V1IU37</accession>
<dbReference type="Gene3D" id="3.30.70.330">
    <property type="match status" value="5"/>
</dbReference>
<feature type="region of interest" description="Disordered" evidence="3">
    <location>
        <begin position="88"/>
        <end position="143"/>
    </location>
</feature>
<dbReference type="PANTHER" id="PTHR10352">
    <property type="entry name" value="EUKARYOTIC TRANSLATION INITIATION FACTOR 3 SUBUNIT G"/>
    <property type="match status" value="1"/>
</dbReference>
<evidence type="ECO:0000313" key="6">
    <source>
        <dbReference type="Proteomes" id="UP000274922"/>
    </source>
</evidence>